<organism evidence="9 10">
    <name type="scientific">Phascolomyces articulosus</name>
    <dbReference type="NCBI Taxonomy" id="60185"/>
    <lineage>
        <taxon>Eukaryota</taxon>
        <taxon>Fungi</taxon>
        <taxon>Fungi incertae sedis</taxon>
        <taxon>Mucoromycota</taxon>
        <taxon>Mucoromycotina</taxon>
        <taxon>Mucoromycetes</taxon>
        <taxon>Mucorales</taxon>
        <taxon>Lichtheimiaceae</taxon>
        <taxon>Phascolomyces</taxon>
    </lineage>
</organism>
<evidence type="ECO:0000313" key="9">
    <source>
        <dbReference type="EMBL" id="KAI9261390.1"/>
    </source>
</evidence>
<evidence type="ECO:0000256" key="4">
    <source>
        <dbReference type="ARBA" id="ARBA00022490"/>
    </source>
</evidence>
<evidence type="ECO:0000256" key="3">
    <source>
        <dbReference type="ARBA" id="ARBA00018633"/>
    </source>
</evidence>
<comment type="similarity">
    <text evidence="2">Belongs to the actin family. ARP6 subfamily.</text>
</comment>
<dbReference type="CDD" id="cd10210">
    <property type="entry name" value="ASKHA_NBD_Arp6"/>
    <property type="match status" value="1"/>
</dbReference>
<accession>A0AAD5K973</accession>
<dbReference type="Pfam" id="PF00022">
    <property type="entry name" value="Actin"/>
    <property type="match status" value="1"/>
</dbReference>
<evidence type="ECO:0000313" key="10">
    <source>
        <dbReference type="Proteomes" id="UP001209540"/>
    </source>
</evidence>
<evidence type="ECO:0000256" key="8">
    <source>
        <dbReference type="SAM" id="MobiDB-lite"/>
    </source>
</evidence>
<evidence type="ECO:0000256" key="5">
    <source>
        <dbReference type="ARBA" id="ARBA00025222"/>
    </source>
</evidence>
<dbReference type="InterPro" id="IPR043129">
    <property type="entry name" value="ATPase_NBD"/>
</dbReference>
<dbReference type="Proteomes" id="UP001209540">
    <property type="component" value="Unassembled WGS sequence"/>
</dbReference>
<gene>
    <name evidence="9" type="ORF">BDA99DRAFT_560272</name>
</gene>
<dbReference type="InterPro" id="IPR004000">
    <property type="entry name" value="Actin"/>
</dbReference>
<protein>
    <recommendedName>
        <fullName evidence="3">Actin-like protein ARP6</fullName>
    </recommendedName>
    <alternativeName>
        <fullName evidence="7">Actin-like protein arp6</fullName>
    </alternativeName>
</protein>
<comment type="caution">
    <text evidence="9">The sequence shown here is derived from an EMBL/GenBank/DDBJ whole genome shotgun (WGS) entry which is preliminary data.</text>
</comment>
<evidence type="ECO:0000256" key="6">
    <source>
        <dbReference type="ARBA" id="ARBA00063309"/>
    </source>
</evidence>
<dbReference type="SUPFAM" id="SSF53067">
    <property type="entry name" value="Actin-like ATPase domain"/>
    <property type="match status" value="2"/>
</dbReference>
<comment type="subunit">
    <text evidence="6">Component of the SWR1 chromatin remodeling complex.</text>
</comment>
<comment type="subcellular location">
    <subcellularLocation>
        <location evidence="1">Cytoplasm</location>
    </subcellularLocation>
</comment>
<dbReference type="PANTHER" id="PTHR11937">
    <property type="entry name" value="ACTIN"/>
    <property type="match status" value="1"/>
</dbReference>
<reference evidence="9" key="1">
    <citation type="journal article" date="2022" name="IScience">
        <title>Evolution of zygomycete secretomes and the origins of terrestrial fungal ecologies.</title>
        <authorList>
            <person name="Chang Y."/>
            <person name="Wang Y."/>
            <person name="Mondo S."/>
            <person name="Ahrendt S."/>
            <person name="Andreopoulos W."/>
            <person name="Barry K."/>
            <person name="Beard J."/>
            <person name="Benny G.L."/>
            <person name="Blankenship S."/>
            <person name="Bonito G."/>
            <person name="Cuomo C."/>
            <person name="Desiro A."/>
            <person name="Gervers K.A."/>
            <person name="Hundley H."/>
            <person name="Kuo A."/>
            <person name="LaButti K."/>
            <person name="Lang B.F."/>
            <person name="Lipzen A."/>
            <person name="O'Donnell K."/>
            <person name="Pangilinan J."/>
            <person name="Reynolds N."/>
            <person name="Sandor L."/>
            <person name="Smith M.E."/>
            <person name="Tsang A."/>
            <person name="Grigoriev I.V."/>
            <person name="Stajich J.E."/>
            <person name="Spatafora J.W."/>
        </authorList>
    </citation>
    <scope>NUCLEOTIDE SEQUENCE</scope>
    <source>
        <strain evidence="9">RSA 2281</strain>
    </source>
</reference>
<feature type="region of interest" description="Disordered" evidence="8">
    <location>
        <begin position="251"/>
        <end position="273"/>
    </location>
</feature>
<dbReference type="AlphaFoldDB" id="A0AAD5K973"/>
<dbReference type="Gene3D" id="2.30.36.70">
    <property type="entry name" value="Actin, Chain A, domain 2"/>
    <property type="match status" value="1"/>
</dbReference>
<dbReference type="GO" id="GO:0005634">
    <property type="term" value="C:nucleus"/>
    <property type="evidence" value="ECO:0007669"/>
    <property type="project" value="UniProtKB-ARBA"/>
</dbReference>
<dbReference type="SMART" id="SM00268">
    <property type="entry name" value="ACTIN"/>
    <property type="match status" value="1"/>
</dbReference>
<evidence type="ECO:0000256" key="1">
    <source>
        <dbReference type="ARBA" id="ARBA00004496"/>
    </source>
</evidence>
<dbReference type="GO" id="GO:0005737">
    <property type="term" value="C:cytoplasm"/>
    <property type="evidence" value="ECO:0007669"/>
    <property type="project" value="UniProtKB-SubCell"/>
</dbReference>
<dbReference type="Gene3D" id="3.30.420.40">
    <property type="match status" value="2"/>
</dbReference>
<sequence length="411" mass="47652">MVNSTVILDNGASTLKVNTVEYQAPRIIQNAIIRGRTDRRNYIGDQIDQCTDFSSLYYRLPFERGFLTNWDVERPVWNRLFSNVLQIEPRDSRLLITEPCFNLKNIQEAYDQMIFEEYEFASCYRTIAPELCTFNDLALLFGDRPGSIPDCTLIVDSGYSFTHIVPFFKGKPIAKAVRRINVGGKLLTNQLKETVSFRYYDMMEETSIINQVKEECCYISQDVYRDLDICKKPYQQNTIVQEYVLPDYTNTSKGHIRPKQSRQASMSRHHQQQDIEQVLTMNNERFMIPEVLMHPSDIGIQQAGLPEAITQSVNACKPEMHGLLYSNIVLVGGNTLFEGYRERIIHDLQAMVPSEYDVRVSQPPSPTEYAWEGGQRFVELSSKSDLQRKFVQRREYLEYGSEICRRKFGTL</sequence>
<proteinExistence type="inferred from homology"/>
<evidence type="ECO:0000256" key="2">
    <source>
        <dbReference type="ARBA" id="ARBA00005665"/>
    </source>
</evidence>
<evidence type="ECO:0000256" key="7">
    <source>
        <dbReference type="ARBA" id="ARBA00073820"/>
    </source>
</evidence>
<dbReference type="FunFam" id="3.90.640.10:FF:000014">
    <property type="entry name" value="Putative actin-related protein 6"/>
    <property type="match status" value="1"/>
</dbReference>
<name>A0AAD5K973_9FUNG</name>
<keyword evidence="10" id="KW-1185">Reference proteome</keyword>
<comment type="function">
    <text evidence="5">Component of the SWR1 complex which mediates the ATP-dependent exchange of histone H2A for the H2A variant HZT1 leading to transcriptional regulation of selected genes by chromatin remodeling. Involved in chromosome stability.</text>
</comment>
<dbReference type="Gene3D" id="3.90.640.10">
    <property type="entry name" value="Actin, Chain A, domain 4"/>
    <property type="match status" value="1"/>
</dbReference>
<keyword evidence="4" id="KW-0963">Cytoplasm</keyword>
<dbReference type="EMBL" id="JAIXMP010000015">
    <property type="protein sequence ID" value="KAI9261390.1"/>
    <property type="molecule type" value="Genomic_DNA"/>
</dbReference>
<reference evidence="9" key="2">
    <citation type="submission" date="2023-02" db="EMBL/GenBank/DDBJ databases">
        <authorList>
            <consortium name="DOE Joint Genome Institute"/>
            <person name="Mondo S.J."/>
            <person name="Chang Y."/>
            <person name="Wang Y."/>
            <person name="Ahrendt S."/>
            <person name="Andreopoulos W."/>
            <person name="Barry K."/>
            <person name="Beard J."/>
            <person name="Benny G.L."/>
            <person name="Blankenship S."/>
            <person name="Bonito G."/>
            <person name="Cuomo C."/>
            <person name="Desiro A."/>
            <person name="Gervers K.A."/>
            <person name="Hundley H."/>
            <person name="Kuo A."/>
            <person name="LaButti K."/>
            <person name="Lang B.F."/>
            <person name="Lipzen A."/>
            <person name="O'Donnell K."/>
            <person name="Pangilinan J."/>
            <person name="Reynolds N."/>
            <person name="Sandor L."/>
            <person name="Smith M.W."/>
            <person name="Tsang A."/>
            <person name="Grigoriev I.V."/>
            <person name="Stajich J.E."/>
            <person name="Spatafora J.W."/>
        </authorList>
    </citation>
    <scope>NUCLEOTIDE SEQUENCE</scope>
    <source>
        <strain evidence="9">RSA 2281</strain>
    </source>
</reference>